<sequence length="286" mass="31760">MFGAATKFAKGGYHQGALTKNDVVALQKVFYASSFLQTSTLALAKLSLLVLLHRVFEIMRGFQITCWVLGVIVSFWWTATFFAGAFICYPASHIWQPNESGTCGNQVLLDLISPIPWVLTDFIILIAPIPVIRKLQLPKEQRIRVFAAFLIGAITCIVSVIRYRTLFYPLDDFSWGIIPAADWNLIEIHVTIMCPALLTSRPVVAWLISNLRPRWVSLASLTWTRLPRSRATGETSNLSATKGASTSNQNKVSGSSAELREVVNKPHPSDSSLVAAYDIPEGHEWV</sequence>
<keyword evidence="2" id="KW-1185">Reference proteome</keyword>
<gene>
    <name evidence="1" type="ORF">BDR25DRAFT_95330</name>
</gene>
<evidence type="ECO:0000313" key="1">
    <source>
        <dbReference type="EMBL" id="KAF2464810.1"/>
    </source>
</evidence>
<proteinExistence type="predicted"/>
<comment type="caution">
    <text evidence="1">The sequence shown here is derived from an EMBL/GenBank/DDBJ whole genome shotgun (WGS) entry which is preliminary data.</text>
</comment>
<dbReference type="Proteomes" id="UP000799755">
    <property type="component" value="Unassembled WGS sequence"/>
</dbReference>
<name>A0ACB6QF81_9PLEO</name>
<dbReference type="EMBL" id="MU003534">
    <property type="protein sequence ID" value="KAF2464810.1"/>
    <property type="molecule type" value="Genomic_DNA"/>
</dbReference>
<accession>A0ACB6QF81</accession>
<reference evidence="1" key="1">
    <citation type="journal article" date="2020" name="Stud. Mycol.">
        <title>101 Dothideomycetes genomes: a test case for predicting lifestyles and emergence of pathogens.</title>
        <authorList>
            <person name="Haridas S."/>
            <person name="Albert R."/>
            <person name="Binder M."/>
            <person name="Bloem J."/>
            <person name="Labutti K."/>
            <person name="Salamov A."/>
            <person name="Andreopoulos B."/>
            <person name="Baker S."/>
            <person name="Barry K."/>
            <person name="Bills G."/>
            <person name="Bluhm B."/>
            <person name="Cannon C."/>
            <person name="Castanera R."/>
            <person name="Culley D."/>
            <person name="Daum C."/>
            <person name="Ezra D."/>
            <person name="Gonzalez J."/>
            <person name="Henrissat B."/>
            <person name="Kuo A."/>
            <person name="Liang C."/>
            <person name="Lipzen A."/>
            <person name="Lutzoni F."/>
            <person name="Magnuson J."/>
            <person name="Mondo S."/>
            <person name="Nolan M."/>
            <person name="Ohm R."/>
            <person name="Pangilinan J."/>
            <person name="Park H.-J."/>
            <person name="Ramirez L."/>
            <person name="Alfaro M."/>
            <person name="Sun H."/>
            <person name="Tritt A."/>
            <person name="Yoshinaga Y."/>
            <person name="Zwiers L.-H."/>
            <person name="Turgeon B."/>
            <person name="Goodwin S."/>
            <person name="Spatafora J."/>
            <person name="Crous P."/>
            <person name="Grigoriev I."/>
        </authorList>
    </citation>
    <scope>NUCLEOTIDE SEQUENCE</scope>
    <source>
        <strain evidence="1">ATCC 200398</strain>
    </source>
</reference>
<evidence type="ECO:0000313" key="2">
    <source>
        <dbReference type="Proteomes" id="UP000799755"/>
    </source>
</evidence>
<protein>
    <submittedName>
        <fullName evidence="1">Uncharacterized protein</fullName>
    </submittedName>
</protein>
<organism evidence="1 2">
    <name type="scientific">Lindgomyces ingoldianus</name>
    <dbReference type="NCBI Taxonomy" id="673940"/>
    <lineage>
        <taxon>Eukaryota</taxon>
        <taxon>Fungi</taxon>
        <taxon>Dikarya</taxon>
        <taxon>Ascomycota</taxon>
        <taxon>Pezizomycotina</taxon>
        <taxon>Dothideomycetes</taxon>
        <taxon>Pleosporomycetidae</taxon>
        <taxon>Pleosporales</taxon>
        <taxon>Lindgomycetaceae</taxon>
        <taxon>Lindgomyces</taxon>
    </lineage>
</organism>